<dbReference type="InterPro" id="IPR005901">
    <property type="entry name" value="GLPGLI"/>
</dbReference>
<dbReference type="AlphaFoldDB" id="A0A380ZVB4"/>
<dbReference type="EMBL" id="UFTJ01000003">
    <property type="protein sequence ID" value="SUV52955.1"/>
    <property type="molecule type" value="Genomic_DNA"/>
</dbReference>
<reference evidence="2 3" key="1">
    <citation type="submission" date="2018-06" db="EMBL/GenBank/DDBJ databases">
        <authorList>
            <consortium name="Pathogen Informatics"/>
            <person name="Doyle S."/>
        </authorList>
    </citation>
    <scope>NUCLEOTIDE SEQUENCE [LARGE SCALE GENOMIC DNA]</scope>
    <source>
        <strain evidence="2 3">NCTC11661</strain>
    </source>
</reference>
<gene>
    <name evidence="2" type="ORF">NCTC11661_02102</name>
</gene>
<dbReference type="Pfam" id="PF09697">
    <property type="entry name" value="Porph_ging"/>
    <property type="match status" value="1"/>
</dbReference>
<evidence type="ECO:0000256" key="1">
    <source>
        <dbReference type="SAM" id="SignalP"/>
    </source>
</evidence>
<sequence>MKKIVFILSMLSIMAYSTMLHAQTYRYIYEYQFPANITLDQFEKENMVLDINPDETKFYGYYKVETDSLNKVRNYHSSSWNESLPALKWKKGSYVNINFELVNDDLFSYETKDEIQWSLTKESKKIGEYTLKKATTHFGGRTWEAWYNPDIPFFEGPYKFRGLNGLIFEISDTENLFKFSLVKSYHLPNTYDTTAFLEEFSGNKALKISEKVFRQKKAEFFNDPLRKLIQKYKDTPKDGKSTFKVLGAEIKDISQFKPLTEQTKDFLKKTYIPIEKDKAIIWK</sequence>
<evidence type="ECO:0000313" key="2">
    <source>
        <dbReference type="EMBL" id="SUV52955.1"/>
    </source>
</evidence>
<name>A0A380ZVB4_9FLAO</name>
<feature type="signal peptide" evidence="1">
    <location>
        <begin position="1"/>
        <end position="22"/>
    </location>
</feature>
<dbReference type="Proteomes" id="UP000255515">
    <property type="component" value="Unassembled WGS sequence"/>
</dbReference>
<protein>
    <submittedName>
        <fullName evidence="2">GLPGLI family protein</fullName>
    </submittedName>
</protein>
<feature type="chain" id="PRO_5016830019" evidence="1">
    <location>
        <begin position="23"/>
        <end position="283"/>
    </location>
</feature>
<dbReference type="NCBIfam" id="TIGR01200">
    <property type="entry name" value="GLPGLI"/>
    <property type="match status" value="1"/>
</dbReference>
<keyword evidence="1" id="KW-0732">Signal</keyword>
<accession>A0A380ZVB4</accession>
<organism evidence="2 3">
    <name type="scientific">Bergeyella zoohelcum</name>
    <dbReference type="NCBI Taxonomy" id="1015"/>
    <lineage>
        <taxon>Bacteria</taxon>
        <taxon>Pseudomonadati</taxon>
        <taxon>Bacteroidota</taxon>
        <taxon>Flavobacteriia</taxon>
        <taxon>Flavobacteriales</taxon>
        <taxon>Weeksellaceae</taxon>
        <taxon>Bergeyella</taxon>
    </lineage>
</organism>
<evidence type="ECO:0000313" key="3">
    <source>
        <dbReference type="Proteomes" id="UP000255515"/>
    </source>
</evidence>
<proteinExistence type="predicted"/>
<dbReference type="RefSeq" id="WP_002687813.1">
    <property type="nucleotide sequence ID" value="NZ_UFTJ01000003.1"/>
</dbReference>